<sequence length="664" mass="74871">MAIPVPALAALRGPATRITTTGMLIHQIVFLTATYLLHACNAYDTSDPNIKCVPKIQTGRANCKRYTLIDFIAAVTSALQLNNSDLLTCILDIPIPCEISAYLKIRYEPDSTLDKFPGHTEKISGNCVIMVDRPYQLSLPKQVIEDGFAKMLSHCKEHPGTYMLPGYKDVKLSTRQRAPLPTIEDDSPLNTPLCLDMKDRPNPEDCAKAFTGLRTDGQHNFLDHNGDFANNVYNVVKSCHVIINSSDGSVVTIKKPDAAILAYRTVAKCNYKEERHISPTAAKKQDGIPSETTAKPIFDAMELELEDEIQQQEEETIAIVAVALLLTTLTRFGTQGIPYNDLPLSGEDYTIAILQGNPRRTLDVFRVTTPTFMFICRELLSVQMEPVSKLLQIEEQLAIFLYILGHNNSNRQAQDRFQHSGQTISKVFRHVLELLVQLAPKFFIQPSHETIPHQIQTNPKFSPFFDKCLGALNGVHIPASVPAHKTAPYRNRKGFLSQNVLGVCDFGMRVGWEGTAHDARVLRDAWSKDFKIRQGFFYLADAGYGLSRNILVPYRGTRYHLREQALAGQRPETKEELYNLRHSSLRNVIERCFGVFKRRFKIMTQASEYQLEQQYDLVLACACLHNINVRKNGYYDIIFDESLAMAEQYRATDTEDPPPQARVS</sequence>
<evidence type="ECO:0000313" key="2">
    <source>
        <dbReference type="Proteomes" id="UP001060170"/>
    </source>
</evidence>
<dbReference type="Proteomes" id="UP001060170">
    <property type="component" value="Chromosome 6"/>
</dbReference>
<accession>A0ACC0EH56</accession>
<evidence type="ECO:0000313" key="1">
    <source>
        <dbReference type="EMBL" id="KAI7953439.1"/>
    </source>
</evidence>
<gene>
    <name evidence="1" type="ORF">MJO28_005986</name>
</gene>
<proteinExistence type="predicted"/>
<dbReference type="EMBL" id="CM045870">
    <property type="protein sequence ID" value="KAI7953439.1"/>
    <property type="molecule type" value="Genomic_DNA"/>
</dbReference>
<keyword evidence="2" id="KW-1185">Reference proteome</keyword>
<organism evidence="1 2">
    <name type="scientific">Puccinia striiformis f. sp. tritici</name>
    <dbReference type="NCBI Taxonomy" id="168172"/>
    <lineage>
        <taxon>Eukaryota</taxon>
        <taxon>Fungi</taxon>
        <taxon>Dikarya</taxon>
        <taxon>Basidiomycota</taxon>
        <taxon>Pucciniomycotina</taxon>
        <taxon>Pucciniomycetes</taxon>
        <taxon>Pucciniales</taxon>
        <taxon>Pucciniaceae</taxon>
        <taxon>Puccinia</taxon>
    </lineage>
</organism>
<comment type="caution">
    <text evidence="1">The sequence shown here is derived from an EMBL/GenBank/DDBJ whole genome shotgun (WGS) entry which is preliminary data.</text>
</comment>
<reference evidence="2" key="1">
    <citation type="journal article" date="2018" name="BMC Genomics">
        <title>Genomic insights into host adaptation between the wheat stripe rust pathogen (Puccinia striiformis f. sp. tritici) and the barley stripe rust pathogen (Puccinia striiformis f. sp. hordei).</title>
        <authorList>
            <person name="Xia C."/>
            <person name="Wang M."/>
            <person name="Yin C."/>
            <person name="Cornejo O.E."/>
            <person name="Hulbert S.H."/>
            <person name="Chen X."/>
        </authorList>
    </citation>
    <scope>NUCLEOTIDE SEQUENCE [LARGE SCALE GENOMIC DNA]</scope>
    <source>
        <strain evidence="2">93-210</strain>
    </source>
</reference>
<name>A0ACC0EH56_9BASI</name>
<reference evidence="1 2" key="3">
    <citation type="journal article" date="2022" name="Microbiol. Spectr.">
        <title>Folding features and dynamics of 3D genome architecture in plant fungal pathogens.</title>
        <authorList>
            <person name="Xia C."/>
        </authorList>
    </citation>
    <scope>NUCLEOTIDE SEQUENCE [LARGE SCALE GENOMIC DNA]</scope>
    <source>
        <strain evidence="1 2">93-210</strain>
    </source>
</reference>
<protein>
    <submittedName>
        <fullName evidence="1">Uncharacterized protein</fullName>
    </submittedName>
</protein>
<reference evidence="2" key="2">
    <citation type="journal article" date="2018" name="Mol. Plant Microbe Interact.">
        <title>Genome sequence resources for the wheat stripe rust pathogen (Puccinia striiformis f. sp. tritici) and the barley stripe rust pathogen (Puccinia striiformis f. sp. hordei).</title>
        <authorList>
            <person name="Xia C."/>
            <person name="Wang M."/>
            <person name="Yin C."/>
            <person name="Cornejo O.E."/>
            <person name="Hulbert S.H."/>
            <person name="Chen X."/>
        </authorList>
    </citation>
    <scope>NUCLEOTIDE SEQUENCE [LARGE SCALE GENOMIC DNA]</scope>
    <source>
        <strain evidence="2">93-210</strain>
    </source>
</reference>